<dbReference type="PANTHER" id="PTHR22741:SF11">
    <property type="entry name" value="SICKLE TAIL PROTEIN HOMOLOG"/>
    <property type="match status" value="1"/>
</dbReference>
<feature type="compositionally biased region" description="Basic and acidic residues" evidence="2">
    <location>
        <begin position="1013"/>
        <end position="1038"/>
    </location>
</feature>
<feature type="region of interest" description="Disordered" evidence="2">
    <location>
        <begin position="1468"/>
        <end position="1546"/>
    </location>
</feature>
<feature type="compositionally biased region" description="Low complexity" evidence="2">
    <location>
        <begin position="893"/>
        <end position="903"/>
    </location>
</feature>
<feature type="region of interest" description="Disordered" evidence="2">
    <location>
        <begin position="1"/>
        <end position="77"/>
    </location>
</feature>
<feature type="compositionally biased region" description="Basic and acidic residues" evidence="2">
    <location>
        <begin position="401"/>
        <end position="412"/>
    </location>
</feature>
<feature type="compositionally biased region" description="Basic and acidic residues" evidence="2">
    <location>
        <begin position="1098"/>
        <end position="1110"/>
    </location>
</feature>
<reference evidence="4" key="1">
    <citation type="submission" date="2025-08" db="UniProtKB">
        <authorList>
            <consortium name="Ensembl"/>
        </authorList>
    </citation>
    <scope>IDENTIFICATION</scope>
</reference>
<evidence type="ECO:0000313" key="5">
    <source>
        <dbReference type="Proteomes" id="UP000694427"/>
    </source>
</evidence>
<feature type="compositionally biased region" description="Basic and acidic residues" evidence="2">
    <location>
        <begin position="1047"/>
        <end position="1059"/>
    </location>
</feature>
<feature type="region of interest" description="Disordered" evidence="2">
    <location>
        <begin position="1644"/>
        <end position="1729"/>
    </location>
</feature>
<dbReference type="InterPro" id="IPR051825">
    <property type="entry name" value="SRCIN1"/>
</dbReference>
<evidence type="ECO:0000313" key="4">
    <source>
        <dbReference type="Ensembl" id="ENSCCRP00010094732.1"/>
    </source>
</evidence>
<dbReference type="PANTHER" id="PTHR22741">
    <property type="entry name" value="P140CAP/SNIP-RELATED"/>
    <property type="match status" value="1"/>
</dbReference>
<dbReference type="GO" id="GO:0005737">
    <property type="term" value="C:cytoplasm"/>
    <property type="evidence" value="ECO:0007669"/>
    <property type="project" value="TreeGrafter"/>
</dbReference>
<evidence type="ECO:0000259" key="3">
    <source>
        <dbReference type="Pfam" id="PF03915"/>
    </source>
</evidence>
<feature type="region of interest" description="Disordered" evidence="2">
    <location>
        <begin position="795"/>
        <end position="831"/>
    </location>
</feature>
<feature type="compositionally biased region" description="Polar residues" evidence="2">
    <location>
        <begin position="573"/>
        <end position="586"/>
    </location>
</feature>
<feature type="compositionally biased region" description="Basic and acidic residues" evidence="2">
    <location>
        <begin position="1606"/>
        <end position="1624"/>
    </location>
</feature>
<feature type="compositionally biased region" description="Acidic residues" evidence="2">
    <location>
        <begin position="1472"/>
        <end position="1484"/>
    </location>
</feature>
<dbReference type="InterPro" id="IPR022782">
    <property type="entry name" value="AIP3-like_C"/>
</dbReference>
<dbReference type="Pfam" id="PF03915">
    <property type="entry name" value="AIP3"/>
    <property type="match status" value="1"/>
</dbReference>
<feature type="region of interest" description="Disordered" evidence="2">
    <location>
        <begin position="1397"/>
        <end position="1432"/>
    </location>
</feature>
<sequence>MSGHRVQFADLQSTSERKASPKISKPLKGNLKVTSSEDAEHLARKHQVVSASSPGSRCEAKSSRAGVPRRHTVGGARSSQEILAMQPSDMDKKREAFLEHLKQKYPHHASAIMGHQERLREQLFQGMLSALHSEIDIQRYLLKIQNIHSRRSRGPKQSVACSSPVPVFVDQVEPGSQVSLDAMEVMSECDMPIAFTRGSRSRASLPVVRSTNQTKDRSLGVLYLQYGDDTKQIRMPNEITSVDTIRALFVSAFPHQLNMKMLESPSTAIYVKDETRNVYYELTDVRSITDHSCLKVYHKDPAHAFSHGARPSNGDARVHREMMYAGPSGHPLRQPPMGPPPPHMQGSMSPTTPHAMPPSPSRIPFGPRISGGGVATMPRERAGHTLPAPARASSPCPSAILERRDVKPDEDVAAKSMSLPARAESHYADPYMLHHHAPPPDTVDHAYHRATMRSYSNPGVPIEPTDHPSLFRQKSRKYTDSQLPMLGSKTPPPSPHRMGEMRVMDIHTVQPQSSMTLERASPIRQSFRKEAPLAMDTMVKARGGMGSPATPDLQVHNPLAPSTDPQTREKPVNSGSPAHSTSSTGGSPVLAPKVATAPPECSPAPTPPLGPAPLHVNLHLFRKNVSELRLQLQHMRQLQLQNQECVRAQIKRVEQEISVKLAEMLRRQEDPAQKQRTLVEEERHRYLSMQERVLTQLGDLEQYVETLRTDSSPAVSQRAVTLKEVEEGAVSLRKVGENLAGLKGEFPALQSHMRAVLRVEVEAVKFLKEEPHKLDSMLKRVRTLTDTLSNLRRSATDSLLKPSDPASSTPASEKPESAVAELVAPQSSTVRSEVMTSNPVVIHHAQATPVASQQSQQSTAPSPIPSAAQRRESTPSPTKQLKKPSLEQTLIPNNSSNGVSSNGIHGKGPSPNFIEEIHASCSKNKNRAVSIEAAEKEWEEKRQNMGHYDGQEFERMLQEAEANMLRGIPNLEVPSEPEGSPAVVPTSLQEVVEKNEPTAAPIEQDDNQPNSEKPTKTAPEKPPKPLEKPVKSALERPVKPNLSIKSSLERQSKTQEKVVKLQTTEKANKSPPPPPPRRNYTSNTGMTTTRSGEVIYTSRKESVMEGEEKSNITASQPEPKSSPEVKAKPITPPPIAASAITEEEDEGDKIMAELQNTENQDDKNPDTDENGNSTIRQSPGVIYYVTAQISKGTPSASEESTERRDASQSPPSQVSNVNASDQCQSQLQVSTNKFGVLKSSGPASSSITLQQNQLSRSASLKSNPPSPLEELPASPTQGKVHVVKAAQVQVSIEERVESPTAICSPVSFENTAPILSKAVPVGTDLANQKLIFGSSKVKEKKFEEMEENNEASLSPDLSGEEPPPPPPDNFAFMITNTKVQALSTGEYHQLVNAKKGSVQTVTVGSKRPSASECGMASGGDASTNGPTGADNASKKPVIIIFDEPMDIRSAYKRLSTIFECEEELERMLAEERIDEESEETEEEEWTKGVQVKQNAEGRDSGKSTGSNSPADITDGQVRNSSSSSSLSEGGALVDVTGDAKQDGKKKFKFKFPKKQLAALSQAIRAGSKSGKKTLQVVVYEDEEESDGTVKQHKETKRFEIACSKTESSKSDQQEPNGRTDEIRKNTYKTLDSLEQTIKQLENTICEMGPKSSEEPEILVKPGTQDNKTEESPGHSEKGLSPKTLVPRSTFASKGPGLRKKTKPQLLPRPAIIPTTGVSVAPVPAQQVSL</sequence>
<feature type="compositionally biased region" description="Polar residues" evidence="2">
    <location>
        <begin position="1079"/>
        <end position="1091"/>
    </location>
</feature>
<dbReference type="Gene3D" id="1.20.58.1540">
    <property type="entry name" value="Actin interacting protein 3, C-terminal domain"/>
    <property type="match status" value="1"/>
</dbReference>
<feature type="compositionally biased region" description="Polar residues" evidence="2">
    <location>
        <begin position="1241"/>
        <end position="1263"/>
    </location>
</feature>
<organism evidence="4 5">
    <name type="scientific">Cyprinus carpio</name>
    <name type="common">Common carp</name>
    <dbReference type="NCBI Taxonomy" id="7962"/>
    <lineage>
        <taxon>Eukaryota</taxon>
        <taxon>Metazoa</taxon>
        <taxon>Chordata</taxon>
        <taxon>Craniata</taxon>
        <taxon>Vertebrata</taxon>
        <taxon>Euteleostomi</taxon>
        <taxon>Actinopterygii</taxon>
        <taxon>Neopterygii</taxon>
        <taxon>Teleostei</taxon>
        <taxon>Ostariophysi</taxon>
        <taxon>Cypriniformes</taxon>
        <taxon>Cyprinidae</taxon>
        <taxon>Cyprininae</taxon>
        <taxon>Cyprinus</taxon>
    </lineage>
</organism>
<dbReference type="Proteomes" id="UP000694427">
    <property type="component" value="Unplaced"/>
</dbReference>
<evidence type="ECO:0000256" key="2">
    <source>
        <dbReference type="SAM" id="MobiDB-lite"/>
    </source>
</evidence>
<feature type="region of interest" description="Disordered" evidence="2">
    <location>
        <begin position="325"/>
        <end position="412"/>
    </location>
</feature>
<feature type="region of interest" description="Disordered" evidence="2">
    <location>
        <begin position="1340"/>
        <end position="1369"/>
    </location>
</feature>
<protein>
    <recommendedName>
        <fullName evidence="3">Actin interacting protein 3-like C-terminal domain-containing protein</fullName>
    </recommendedName>
</protein>
<feature type="region of interest" description="Disordered" evidence="2">
    <location>
        <begin position="1601"/>
        <end position="1627"/>
    </location>
</feature>
<feature type="compositionally biased region" description="Basic and acidic residues" evidence="2">
    <location>
        <begin position="1666"/>
        <end position="1679"/>
    </location>
</feature>
<proteinExistence type="predicted"/>
<feature type="compositionally biased region" description="Low complexity" evidence="2">
    <location>
        <begin position="848"/>
        <end position="868"/>
    </location>
</feature>
<feature type="region of interest" description="Disordered" evidence="2">
    <location>
        <begin position="970"/>
        <end position="1276"/>
    </location>
</feature>
<dbReference type="Ensembl" id="ENSCCRT00010105099.1">
    <property type="protein sequence ID" value="ENSCCRP00010094732.1"/>
    <property type="gene ID" value="ENSCCRG00010041470.1"/>
</dbReference>
<accession>A0A8C1NP94</accession>
<name>A0A8C1NP94_CYPCA</name>
<feature type="compositionally biased region" description="Pro residues" evidence="2">
    <location>
        <begin position="333"/>
        <end position="343"/>
    </location>
</feature>
<keyword evidence="5" id="KW-1185">Reference proteome</keyword>
<reference evidence="4" key="2">
    <citation type="submission" date="2025-09" db="UniProtKB">
        <authorList>
            <consortium name="Ensembl"/>
        </authorList>
    </citation>
    <scope>IDENTIFICATION</scope>
</reference>
<feature type="region of interest" description="Disordered" evidence="2">
    <location>
        <begin position="848"/>
        <end position="914"/>
    </location>
</feature>
<keyword evidence="1" id="KW-0175">Coiled coil</keyword>
<feature type="compositionally biased region" description="Polar residues" evidence="2">
    <location>
        <begin position="1207"/>
        <end position="1233"/>
    </location>
</feature>
<feature type="region of interest" description="Disordered" evidence="2">
    <location>
        <begin position="541"/>
        <end position="608"/>
    </location>
</feature>
<feature type="compositionally biased region" description="Polar residues" evidence="2">
    <location>
        <begin position="1187"/>
        <end position="1198"/>
    </location>
</feature>
<evidence type="ECO:0000256" key="1">
    <source>
        <dbReference type="ARBA" id="ARBA00023054"/>
    </source>
</evidence>
<feature type="domain" description="Actin interacting protein 3-like C-terminal" evidence="3">
    <location>
        <begin position="223"/>
        <end position="297"/>
    </location>
</feature>
<feature type="compositionally biased region" description="Low complexity" evidence="2">
    <location>
        <begin position="387"/>
        <end position="399"/>
    </location>
</feature>